<sequence length="171" mass="18235">MKRKVISLVAGAVLLSPIVGTISDKADIIHPNTAQAKQNYPSPPGSSAKPYQPHYKKVGTKTEVVSIKEQKQKEAVQQLGVTAASSIAAYGGAIKAAKVISALGGADTVATALFGGSNKTKFPIKLVITKYKQTNKKIQNRNAGYMIVKAYNQNTGKHLQTKKLYIVRNGA</sequence>
<organism evidence="3 4">
    <name type="scientific">Staphylococcus epidermidis</name>
    <dbReference type="NCBI Taxonomy" id="1282"/>
    <lineage>
        <taxon>Bacteria</taxon>
        <taxon>Bacillati</taxon>
        <taxon>Bacillota</taxon>
        <taxon>Bacilli</taxon>
        <taxon>Bacillales</taxon>
        <taxon>Staphylococcaceae</taxon>
        <taxon>Staphylococcus</taxon>
    </lineage>
</organism>
<dbReference type="AlphaFoldDB" id="A0AAE5QV10"/>
<dbReference type="EMBL" id="PEJG01000026">
    <property type="protein sequence ID" value="PIH09216.1"/>
    <property type="molecule type" value="Genomic_DNA"/>
</dbReference>
<keyword evidence="2" id="KW-0732">Signal</keyword>
<name>A0AAE5QV10_STAEP</name>
<feature type="signal peptide" evidence="2">
    <location>
        <begin position="1"/>
        <end position="21"/>
    </location>
</feature>
<protein>
    <submittedName>
        <fullName evidence="3">Uncharacterized protein</fullName>
    </submittedName>
</protein>
<evidence type="ECO:0000313" key="3">
    <source>
        <dbReference type="EMBL" id="PIH09216.1"/>
    </source>
</evidence>
<evidence type="ECO:0000256" key="1">
    <source>
        <dbReference type="SAM" id="MobiDB-lite"/>
    </source>
</evidence>
<gene>
    <name evidence="3" type="ORF">CTJ08_12265</name>
</gene>
<dbReference type="Proteomes" id="UP000228502">
    <property type="component" value="Unassembled WGS sequence"/>
</dbReference>
<accession>A0AAE5QV10</accession>
<reference evidence="3 4" key="1">
    <citation type="submission" date="2017-10" db="EMBL/GenBank/DDBJ databases">
        <title>genome sequences of Staph epi in chlorhexidine trial.</title>
        <authorList>
            <person name="Greninger A.L."/>
            <person name="Addetia A."/>
            <person name="Qin X."/>
            <person name="Zerr D."/>
        </authorList>
    </citation>
    <scope>NUCLEOTIDE SEQUENCE [LARGE SCALE GENOMIC DNA]</scope>
    <source>
        <strain evidence="3 4">SCH-17</strain>
    </source>
</reference>
<dbReference type="RefSeq" id="WP_099800690.1">
    <property type="nucleotide sequence ID" value="NZ_PEJG01000026.1"/>
</dbReference>
<evidence type="ECO:0000256" key="2">
    <source>
        <dbReference type="SAM" id="SignalP"/>
    </source>
</evidence>
<evidence type="ECO:0000313" key="4">
    <source>
        <dbReference type="Proteomes" id="UP000228502"/>
    </source>
</evidence>
<feature type="chain" id="PRO_5042131141" evidence="2">
    <location>
        <begin position="22"/>
        <end position="171"/>
    </location>
</feature>
<proteinExistence type="predicted"/>
<feature type="region of interest" description="Disordered" evidence="1">
    <location>
        <begin position="34"/>
        <end position="54"/>
    </location>
</feature>
<comment type="caution">
    <text evidence="3">The sequence shown here is derived from an EMBL/GenBank/DDBJ whole genome shotgun (WGS) entry which is preliminary data.</text>
</comment>